<proteinExistence type="inferred from homology"/>
<dbReference type="Gene3D" id="2.20.200.10">
    <property type="entry name" value="Outer membrane efflux proteins (OEP)"/>
    <property type="match status" value="1"/>
</dbReference>
<comment type="caution">
    <text evidence="3">The sequence shown here is derived from an EMBL/GenBank/DDBJ whole genome shotgun (WGS) entry which is preliminary data.</text>
</comment>
<dbReference type="InterPro" id="IPR010131">
    <property type="entry name" value="MdtP/NodT-like"/>
</dbReference>
<dbReference type="EMBL" id="RSED01000001">
    <property type="protein sequence ID" value="RRS06350.1"/>
    <property type="molecule type" value="Genomic_DNA"/>
</dbReference>
<dbReference type="Pfam" id="PF02321">
    <property type="entry name" value="OEP"/>
    <property type="match status" value="2"/>
</dbReference>
<gene>
    <name evidence="3" type="ORF">EIP75_01830</name>
</gene>
<keyword evidence="4" id="KW-1185">Reference proteome</keyword>
<organism evidence="3 4">
    <name type="scientific">Aquabacterium soli</name>
    <dbReference type="NCBI Taxonomy" id="2493092"/>
    <lineage>
        <taxon>Bacteria</taxon>
        <taxon>Pseudomonadati</taxon>
        <taxon>Pseudomonadota</taxon>
        <taxon>Betaproteobacteria</taxon>
        <taxon>Burkholderiales</taxon>
        <taxon>Aquabacterium</taxon>
    </lineage>
</organism>
<reference evidence="3 4" key="1">
    <citation type="submission" date="2018-12" db="EMBL/GenBank/DDBJ databases">
        <title>The whole draft genome of Aquabacterium sp. SJQ9.</title>
        <authorList>
            <person name="Sun L."/>
            <person name="Gao X."/>
            <person name="Chen W."/>
            <person name="Huang K."/>
        </authorList>
    </citation>
    <scope>NUCLEOTIDE SEQUENCE [LARGE SCALE GENOMIC DNA]</scope>
    <source>
        <strain evidence="3 4">SJQ9</strain>
    </source>
</reference>
<keyword evidence="2" id="KW-0472">Membrane</keyword>
<comment type="similarity">
    <text evidence="1 2">Belongs to the outer membrane factor (OMF) (TC 1.B.17) family.</text>
</comment>
<evidence type="ECO:0000256" key="1">
    <source>
        <dbReference type="ARBA" id="ARBA00007613"/>
    </source>
</evidence>
<keyword evidence="2" id="KW-0449">Lipoprotein</keyword>
<keyword evidence="2" id="KW-0732">Signal</keyword>
<evidence type="ECO:0000256" key="2">
    <source>
        <dbReference type="RuleBase" id="RU362097"/>
    </source>
</evidence>
<dbReference type="PANTHER" id="PTHR30203">
    <property type="entry name" value="OUTER MEMBRANE CATION EFFLUX PROTEIN"/>
    <property type="match status" value="1"/>
</dbReference>
<keyword evidence="2" id="KW-0812">Transmembrane</keyword>
<evidence type="ECO:0000313" key="4">
    <source>
        <dbReference type="Proteomes" id="UP000269265"/>
    </source>
</evidence>
<dbReference type="GO" id="GO:0005886">
    <property type="term" value="C:plasma membrane"/>
    <property type="evidence" value="ECO:0007669"/>
    <property type="project" value="UniProtKB-SubCell"/>
</dbReference>
<dbReference type="Proteomes" id="UP000269265">
    <property type="component" value="Unassembled WGS sequence"/>
</dbReference>
<dbReference type="SUPFAM" id="SSF56954">
    <property type="entry name" value="Outer membrane efflux proteins (OEP)"/>
    <property type="match status" value="1"/>
</dbReference>
<keyword evidence="2" id="KW-0564">Palmitate</keyword>
<dbReference type="PANTHER" id="PTHR30203:SF32">
    <property type="entry name" value="CATION EFFLUX SYSTEM PROTEIN CUSC"/>
    <property type="match status" value="1"/>
</dbReference>
<name>A0A3R8TWJ3_9BURK</name>
<dbReference type="Gene3D" id="1.20.1600.10">
    <property type="entry name" value="Outer membrane efflux proteins (OEP)"/>
    <property type="match status" value="1"/>
</dbReference>
<comment type="subcellular location">
    <subcellularLocation>
        <location evidence="2">Cell membrane</location>
        <topology evidence="2">Lipid-anchor</topology>
    </subcellularLocation>
</comment>
<accession>A0A3R8TWJ3</accession>
<keyword evidence="2" id="KW-1134">Transmembrane beta strand</keyword>
<feature type="chain" id="PRO_5018376532" evidence="2">
    <location>
        <begin position="21"/>
        <end position="504"/>
    </location>
</feature>
<dbReference type="InterPro" id="IPR003423">
    <property type="entry name" value="OMP_efflux"/>
</dbReference>
<feature type="signal peptide" evidence="2">
    <location>
        <begin position="1"/>
        <end position="20"/>
    </location>
</feature>
<dbReference type="OrthoDB" id="9770517at2"/>
<protein>
    <submittedName>
        <fullName evidence="3">Efflux transporter outer membrane subunit</fullName>
    </submittedName>
</protein>
<dbReference type="AlphaFoldDB" id="A0A3R8TWJ3"/>
<dbReference type="GO" id="GO:0015562">
    <property type="term" value="F:efflux transmembrane transporter activity"/>
    <property type="evidence" value="ECO:0007669"/>
    <property type="project" value="InterPro"/>
</dbReference>
<dbReference type="RefSeq" id="WP_125241493.1">
    <property type="nucleotide sequence ID" value="NZ_RSED01000001.1"/>
</dbReference>
<dbReference type="NCBIfam" id="TIGR01845">
    <property type="entry name" value="outer_NodT"/>
    <property type="match status" value="1"/>
</dbReference>
<evidence type="ECO:0000313" key="3">
    <source>
        <dbReference type="EMBL" id="RRS06350.1"/>
    </source>
</evidence>
<dbReference type="PROSITE" id="PS51257">
    <property type="entry name" value="PROKAR_LIPOPROTEIN"/>
    <property type="match status" value="1"/>
</dbReference>
<sequence>MIRMLKPVALATTLVTLLSACSLVPTYQRPASPVPQQWSTGDASAVPAEAAPTLINWEAYFPDQRLQSLIRASLANNRDLRVAVLNIEQTRAQYQIQRASLFPQVGVSLSGTRGTATSAPYPVYSSVSGGLSLSAFEIDLFGRVRALTDAAAATLLATEEARKTTQISLIASVASTWYALWADRWQLALAEQTLQARASSLKLLQLKYDNGVLNELELRSGQSLVEAARVSRAQADRQYRQDLNALALLVGQQVDPATLPPAPSLGDRPLDDVDAIPRLGGDSLWPALAELPVGLPSQVLLARPDITQAEQQLIAANANIGAARAAMFPSISLTGNAGRVSNSLSGLFDDGRRSWGVTGSLLAPIFDMGRTRAGVEVAQASRDIAVAQYEKALQSAFREVSDALVSRDTYGEQAQAQQAQADAETDRLRLSALRYRSGVASQLDLLDAQRSLFAAQQSLIQAQLARQQANITLFKTLGGGWDQNTATTVPASAAGGASAAGSAS</sequence>